<proteinExistence type="inferred from homology"/>
<comment type="caution">
    <text evidence="8">The sequence shown here is derived from an EMBL/GenBank/DDBJ whole genome shotgun (WGS) entry which is preliminary data.</text>
</comment>
<evidence type="ECO:0000313" key="9">
    <source>
        <dbReference type="Proteomes" id="UP001310594"/>
    </source>
</evidence>
<name>A0AAN7WIH7_9PEZI</name>
<evidence type="ECO:0000313" key="8">
    <source>
        <dbReference type="EMBL" id="KAK5706861.1"/>
    </source>
</evidence>
<dbReference type="AlphaFoldDB" id="A0AAN7WIH7"/>
<dbReference type="Gene3D" id="3.60.15.10">
    <property type="entry name" value="Ribonuclease Z/Hydroxyacylglutathione hydrolase-like"/>
    <property type="match status" value="1"/>
</dbReference>
<dbReference type="InterPro" id="IPR036866">
    <property type="entry name" value="RibonucZ/Hydroxyglut_hydro"/>
</dbReference>
<dbReference type="InterPro" id="IPR047921">
    <property type="entry name" value="LACTB2-like_MBL-fold"/>
</dbReference>
<dbReference type="CDD" id="cd07722">
    <property type="entry name" value="LACTB2-like_MBL-fold"/>
    <property type="match status" value="1"/>
</dbReference>
<dbReference type="GO" id="GO:0046872">
    <property type="term" value="F:metal ion binding"/>
    <property type="evidence" value="ECO:0007669"/>
    <property type="project" value="UniProtKB-KW"/>
</dbReference>
<organism evidence="8 9">
    <name type="scientific">Elasticomyces elasticus</name>
    <dbReference type="NCBI Taxonomy" id="574655"/>
    <lineage>
        <taxon>Eukaryota</taxon>
        <taxon>Fungi</taxon>
        <taxon>Dikarya</taxon>
        <taxon>Ascomycota</taxon>
        <taxon>Pezizomycotina</taxon>
        <taxon>Dothideomycetes</taxon>
        <taxon>Dothideomycetidae</taxon>
        <taxon>Mycosphaerellales</taxon>
        <taxon>Teratosphaeriaceae</taxon>
        <taxon>Elasticomyces</taxon>
    </lineage>
</organism>
<dbReference type="GO" id="GO:0044550">
    <property type="term" value="P:secondary metabolite biosynthetic process"/>
    <property type="evidence" value="ECO:0007669"/>
    <property type="project" value="TreeGrafter"/>
</dbReference>
<dbReference type="GO" id="GO:0016787">
    <property type="term" value="F:hydrolase activity"/>
    <property type="evidence" value="ECO:0007669"/>
    <property type="project" value="UniProtKB-KW"/>
</dbReference>
<evidence type="ECO:0000256" key="4">
    <source>
        <dbReference type="ARBA" id="ARBA00022801"/>
    </source>
</evidence>
<evidence type="ECO:0000256" key="6">
    <source>
        <dbReference type="ARBA" id="ARBA00050605"/>
    </source>
</evidence>
<keyword evidence="3" id="KW-0479">Metal-binding</keyword>
<sequence length="349" mass="38584">MDTSQDDATDEKGGYRQINKALNICAFDDYLKGQIANLPHLDDVEQLTERVLRIRCKICANCPTHHIKGTNTFLVGTGASRILIDTSGGEPEYATLLHSVLESRGISLKYVLVTHWHGDHSGGVPDIVRMYPHVRDDIYKNDPEAGQQDIADGQVFDVEGARIIARHCPGHSSDHFCFLLDEENSMFTGDNILGHGTSAVEDLGLFMSSLRKMADMKCITGHPAHGSTIDDLPAKISRELASKVRRENQIMQTLKRLRDLGQGSVSVTDIVTGIYGNAVDENTRKLALEPFIEEALRKLSGDGRVGFAMRKGRKTWHSVPPVQRSKSSMMKVSQVAMKVQVHEVALTPE</sequence>
<evidence type="ECO:0000256" key="3">
    <source>
        <dbReference type="ARBA" id="ARBA00022723"/>
    </source>
</evidence>
<dbReference type="EMBL" id="JAVRQU010000002">
    <property type="protein sequence ID" value="KAK5706861.1"/>
    <property type="molecule type" value="Genomic_DNA"/>
</dbReference>
<dbReference type="SUPFAM" id="SSF56281">
    <property type="entry name" value="Metallo-hydrolase/oxidoreductase"/>
    <property type="match status" value="1"/>
</dbReference>
<dbReference type="InterPro" id="IPR036388">
    <property type="entry name" value="WH-like_DNA-bd_sf"/>
</dbReference>
<evidence type="ECO:0000256" key="1">
    <source>
        <dbReference type="ARBA" id="ARBA00001947"/>
    </source>
</evidence>
<dbReference type="PANTHER" id="PTHR23131">
    <property type="entry name" value="ENDORIBONUCLEASE LACTB2"/>
    <property type="match status" value="1"/>
</dbReference>
<dbReference type="Pfam" id="PF00753">
    <property type="entry name" value="Lactamase_B"/>
    <property type="match status" value="1"/>
</dbReference>
<dbReference type="Proteomes" id="UP001310594">
    <property type="component" value="Unassembled WGS sequence"/>
</dbReference>
<dbReference type="SMART" id="SM00849">
    <property type="entry name" value="Lactamase_B"/>
    <property type="match status" value="1"/>
</dbReference>
<dbReference type="Gene3D" id="1.10.10.10">
    <property type="entry name" value="Winged helix-like DNA-binding domain superfamily/Winged helix DNA-binding domain"/>
    <property type="match status" value="1"/>
</dbReference>
<dbReference type="PANTHER" id="PTHR23131:SF3">
    <property type="entry name" value="ATROCHRYSONE CARBOXYL ACP THIOESTERASE"/>
    <property type="match status" value="1"/>
</dbReference>
<gene>
    <name evidence="8" type="ORF">LTR97_001853</name>
</gene>
<keyword evidence="5" id="KW-0862">Zinc</keyword>
<keyword evidence="4" id="KW-0378">Hydrolase</keyword>
<evidence type="ECO:0000256" key="5">
    <source>
        <dbReference type="ARBA" id="ARBA00022833"/>
    </source>
</evidence>
<comment type="catalytic activity">
    <reaction evidence="6">
        <text>(3R)-atrochrysone 2-carbonyl-[ACP] + H2O = (3R)-atrochrysone 2-carboxylate + holo-[ACP] + H(+)</text>
        <dbReference type="Rhea" id="RHEA:64236"/>
        <dbReference type="Rhea" id="RHEA-COMP:9685"/>
        <dbReference type="Rhea" id="RHEA-COMP:20479"/>
        <dbReference type="ChEBI" id="CHEBI:15377"/>
        <dbReference type="ChEBI" id="CHEBI:15378"/>
        <dbReference type="ChEBI" id="CHEBI:64479"/>
        <dbReference type="ChEBI" id="CHEBI:234107"/>
        <dbReference type="ChEBI" id="CHEBI:234110"/>
    </reaction>
    <physiologicalReaction direction="left-to-right" evidence="6">
        <dbReference type="Rhea" id="RHEA:64237"/>
    </physiologicalReaction>
</comment>
<comment type="cofactor">
    <cofactor evidence="1">
        <name>Zn(2+)</name>
        <dbReference type="ChEBI" id="CHEBI:29105"/>
    </cofactor>
</comment>
<protein>
    <recommendedName>
        <fullName evidence="7">Metallo-beta-lactamase domain-containing protein</fullName>
    </recommendedName>
</protein>
<evidence type="ECO:0000256" key="2">
    <source>
        <dbReference type="ARBA" id="ARBA00007749"/>
    </source>
</evidence>
<reference evidence="8" key="1">
    <citation type="submission" date="2023-08" db="EMBL/GenBank/DDBJ databases">
        <title>Black Yeasts Isolated from many extreme environments.</title>
        <authorList>
            <person name="Coleine C."/>
            <person name="Stajich J.E."/>
            <person name="Selbmann L."/>
        </authorList>
    </citation>
    <scope>NUCLEOTIDE SEQUENCE</scope>
    <source>
        <strain evidence="8">CCFEE 5810</strain>
    </source>
</reference>
<accession>A0AAN7WIH7</accession>
<dbReference type="FunFam" id="3.60.15.10:FF:000041">
    <property type="entry name" value="Metallo-beta-lactamase domain protein"/>
    <property type="match status" value="1"/>
</dbReference>
<evidence type="ECO:0000259" key="7">
    <source>
        <dbReference type="SMART" id="SM00849"/>
    </source>
</evidence>
<dbReference type="InterPro" id="IPR050662">
    <property type="entry name" value="Sec-metab_biosynth-thioest"/>
</dbReference>
<dbReference type="InterPro" id="IPR001279">
    <property type="entry name" value="Metallo-B-lactamas"/>
</dbReference>
<comment type="similarity">
    <text evidence="2">Belongs to the metallo-beta-lactamase superfamily.</text>
</comment>
<feature type="domain" description="Metallo-beta-lactamase" evidence="7">
    <location>
        <begin position="69"/>
        <end position="222"/>
    </location>
</feature>